<protein>
    <recommendedName>
        <fullName evidence="4">Nucleoside triphosphate pyrophosphatase</fullName>
        <ecNumber evidence="4">3.6.1.9</ecNumber>
    </recommendedName>
    <alternativeName>
        <fullName evidence="4">Nucleotide pyrophosphatase</fullName>
        <shortName evidence="4">Nucleotide PPase</shortName>
    </alternativeName>
</protein>
<dbReference type="Pfam" id="PF02545">
    <property type="entry name" value="Maf"/>
    <property type="match status" value="1"/>
</dbReference>
<comment type="cofactor">
    <cofactor evidence="1 4">
        <name>a divalent metal cation</name>
        <dbReference type="ChEBI" id="CHEBI:60240"/>
    </cofactor>
</comment>
<keyword evidence="2 4" id="KW-0378">Hydrolase</keyword>
<dbReference type="GO" id="GO:0005737">
    <property type="term" value="C:cytoplasm"/>
    <property type="evidence" value="ECO:0007669"/>
    <property type="project" value="UniProtKB-SubCell"/>
</dbReference>
<dbReference type="PANTHER" id="PTHR43213:SF5">
    <property type="entry name" value="BIFUNCTIONAL DTTP_UTP PYROPHOSPHATASE_METHYLTRANSFERASE PROTEIN-RELATED"/>
    <property type="match status" value="1"/>
</dbReference>
<dbReference type="EMBL" id="JXQV01000001">
    <property type="protein sequence ID" value="KIQ05939.1"/>
    <property type="molecule type" value="Genomic_DNA"/>
</dbReference>
<dbReference type="CDD" id="cd00555">
    <property type="entry name" value="Maf"/>
    <property type="match status" value="1"/>
</dbReference>
<dbReference type="PIRSF" id="PIRSF006305">
    <property type="entry name" value="Maf"/>
    <property type="match status" value="1"/>
</dbReference>
<comment type="caution">
    <text evidence="5">The sequence shown here is derived from an EMBL/GenBank/DDBJ whole genome shotgun (WGS) entry which is preliminary data.</text>
</comment>
<dbReference type="AlphaFoldDB" id="A0A0D0L7R0"/>
<evidence type="ECO:0000313" key="5">
    <source>
        <dbReference type="EMBL" id="KIQ05939.1"/>
    </source>
</evidence>
<comment type="subcellular location">
    <subcellularLocation>
        <location evidence="4">Cytoplasm</location>
    </subcellularLocation>
</comment>
<sequence length="199" mass="21518">MKPELILASSSASRQMLMRNAGLTFSAEPADIDERAIDAALEKDGATPDRIAVELAKAKALAVSAVKPDAMVVGCDQTMSFGTRIYHKPKDMAQAHANLMSLSGKTHRLNCGAAIARNGEILWEIVTFADMTMRELDPSFVHRHLERVGEKVLSSVGAYQLEGEGIQLFSAIEGDYFTILGLPLLPLLTKLHTLGLIDG</sequence>
<evidence type="ECO:0000256" key="1">
    <source>
        <dbReference type="ARBA" id="ARBA00001968"/>
    </source>
</evidence>
<dbReference type="GO" id="GO:0009117">
    <property type="term" value="P:nucleotide metabolic process"/>
    <property type="evidence" value="ECO:0007669"/>
    <property type="project" value="UniProtKB-KW"/>
</dbReference>
<reference evidence="5 6" key="1">
    <citation type="submission" date="2014-12" db="EMBL/GenBank/DDBJ databases">
        <title>16Stimator: statistical estimation of ribosomal gene copy numbers from draft genome assemblies.</title>
        <authorList>
            <person name="Perisin M.A."/>
            <person name="Vetter M."/>
            <person name="Gilbert J.A."/>
            <person name="Bergelson J."/>
        </authorList>
    </citation>
    <scope>NUCLEOTIDE SEQUENCE [LARGE SCALE GENOMIC DNA]</scope>
    <source>
        <strain evidence="5 6">MEJ076</strain>
    </source>
</reference>
<feature type="active site" description="Proton acceptor" evidence="4">
    <location>
        <position position="76"/>
    </location>
</feature>
<keyword evidence="3 4" id="KW-0546">Nucleotide metabolism</keyword>
<dbReference type="HAMAP" id="MF_00528">
    <property type="entry name" value="Maf"/>
    <property type="match status" value="1"/>
</dbReference>
<comment type="caution">
    <text evidence="4">Lacks conserved residue(s) required for the propagation of feature annotation.</text>
</comment>
<dbReference type="OrthoDB" id="9813962at2"/>
<dbReference type="SUPFAM" id="SSF52972">
    <property type="entry name" value="ITPase-like"/>
    <property type="match status" value="1"/>
</dbReference>
<comment type="catalytic activity">
    <reaction evidence="4">
        <text>a 2'-deoxyribonucleoside 5'-triphosphate + H2O = a 2'-deoxyribonucleoside 5'-phosphate + diphosphate + H(+)</text>
        <dbReference type="Rhea" id="RHEA:44644"/>
        <dbReference type="ChEBI" id="CHEBI:15377"/>
        <dbReference type="ChEBI" id="CHEBI:15378"/>
        <dbReference type="ChEBI" id="CHEBI:33019"/>
        <dbReference type="ChEBI" id="CHEBI:61560"/>
        <dbReference type="ChEBI" id="CHEBI:65317"/>
        <dbReference type="EC" id="3.6.1.9"/>
    </reaction>
</comment>
<comment type="function">
    <text evidence="4">Nucleoside triphosphate pyrophosphatase. May have a dual role in cell division arrest and in preventing the incorporation of modified nucleotides into cellular nucleic acids.</text>
</comment>
<dbReference type="Proteomes" id="UP000035017">
    <property type="component" value="Unassembled WGS sequence"/>
</dbReference>
<proteinExistence type="inferred from homology"/>
<dbReference type="GO" id="GO:0047429">
    <property type="term" value="F:nucleoside triphosphate diphosphatase activity"/>
    <property type="evidence" value="ECO:0007669"/>
    <property type="project" value="UniProtKB-EC"/>
</dbReference>
<dbReference type="NCBIfam" id="NF002690">
    <property type="entry name" value="PRK02478.1"/>
    <property type="match status" value="1"/>
</dbReference>
<accession>A0A0D0L7R0</accession>
<keyword evidence="4" id="KW-0963">Cytoplasm</keyword>
<gene>
    <name evidence="5" type="ORF">RU07_00760</name>
</gene>
<name>A0A0D0L7R0_AGRTU</name>
<dbReference type="InterPro" id="IPR029001">
    <property type="entry name" value="ITPase-like_fam"/>
</dbReference>
<dbReference type="InterPro" id="IPR003697">
    <property type="entry name" value="Maf-like"/>
</dbReference>
<comment type="similarity">
    <text evidence="4">Belongs to the Maf family.</text>
</comment>
<evidence type="ECO:0000256" key="2">
    <source>
        <dbReference type="ARBA" id="ARBA00022801"/>
    </source>
</evidence>
<dbReference type="PANTHER" id="PTHR43213">
    <property type="entry name" value="BIFUNCTIONAL DTTP/UTP PYROPHOSPHATASE/METHYLTRANSFERASE PROTEIN-RELATED"/>
    <property type="match status" value="1"/>
</dbReference>
<comment type="catalytic activity">
    <reaction evidence="4">
        <text>a ribonucleoside 5'-triphosphate + H2O = a ribonucleoside 5'-phosphate + diphosphate + H(+)</text>
        <dbReference type="Rhea" id="RHEA:23996"/>
        <dbReference type="ChEBI" id="CHEBI:15377"/>
        <dbReference type="ChEBI" id="CHEBI:15378"/>
        <dbReference type="ChEBI" id="CHEBI:33019"/>
        <dbReference type="ChEBI" id="CHEBI:58043"/>
        <dbReference type="ChEBI" id="CHEBI:61557"/>
        <dbReference type="EC" id="3.6.1.9"/>
    </reaction>
</comment>
<evidence type="ECO:0000256" key="3">
    <source>
        <dbReference type="ARBA" id="ARBA00023080"/>
    </source>
</evidence>
<dbReference type="EC" id="3.6.1.9" evidence="4"/>
<evidence type="ECO:0000256" key="4">
    <source>
        <dbReference type="HAMAP-Rule" id="MF_00528"/>
    </source>
</evidence>
<organism evidence="5 6">
    <name type="scientific">Agrobacterium tumefaciens</name>
    <dbReference type="NCBI Taxonomy" id="358"/>
    <lineage>
        <taxon>Bacteria</taxon>
        <taxon>Pseudomonadati</taxon>
        <taxon>Pseudomonadota</taxon>
        <taxon>Alphaproteobacteria</taxon>
        <taxon>Hyphomicrobiales</taxon>
        <taxon>Rhizobiaceae</taxon>
        <taxon>Rhizobium/Agrobacterium group</taxon>
        <taxon>Agrobacterium</taxon>
        <taxon>Agrobacterium tumefaciens complex</taxon>
    </lineage>
</organism>
<dbReference type="Gene3D" id="3.90.950.10">
    <property type="match status" value="1"/>
</dbReference>
<evidence type="ECO:0000313" key="6">
    <source>
        <dbReference type="Proteomes" id="UP000035017"/>
    </source>
</evidence>